<keyword evidence="1" id="KW-0805">Transcription regulation</keyword>
<evidence type="ECO:0000256" key="1">
    <source>
        <dbReference type="ARBA" id="ARBA00023015"/>
    </source>
</evidence>
<dbReference type="InterPro" id="IPR036390">
    <property type="entry name" value="WH_DNA-bd_sf"/>
</dbReference>
<evidence type="ECO:0000256" key="3">
    <source>
        <dbReference type="ARBA" id="ARBA00023163"/>
    </source>
</evidence>
<reference evidence="5 6" key="1">
    <citation type="submission" date="2024-02" db="EMBL/GenBank/DDBJ databases">
        <title>Bacterial strain from lacustrine sediment.</title>
        <authorList>
            <person name="Petit C."/>
            <person name="Fadhlaoui K."/>
        </authorList>
    </citation>
    <scope>NUCLEOTIDE SEQUENCE [LARGE SCALE GENOMIC DNA]</scope>
    <source>
        <strain evidence="5 6">IPX-CK</strain>
    </source>
</reference>
<evidence type="ECO:0000313" key="6">
    <source>
        <dbReference type="Proteomes" id="UP001451571"/>
    </source>
</evidence>
<dbReference type="CDD" id="cd00090">
    <property type="entry name" value="HTH_ARSR"/>
    <property type="match status" value="1"/>
</dbReference>
<gene>
    <name evidence="5" type="ORF">V6984_17365</name>
</gene>
<dbReference type="PANTHER" id="PTHR33154:SF33">
    <property type="entry name" value="TRANSCRIPTIONAL REPRESSOR SDPR"/>
    <property type="match status" value="1"/>
</dbReference>
<dbReference type="InterPro" id="IPR011991">
    <property type="entry name" value="ArsR-like_HTH"/>
</dbReference>
<dbReference type="InterPro" id="IPR001845">
    <property type="entry name" value="HTH_ArsR_DNA-bd_dom"/>
</dbReference>
<dbReference type="InterPro" id="IPR051081">
    <property type="entry name" value="HTH_MetalResp_TranReg"/>
</dbReference>
<dbReference type="RefSeq" id="WP_342756864.1">
    <property type="nucleotide sequence ID" value="NZ_CP146256.1"/>
</dbReference>
<dbReference type="SMART" id="SM00418">
    <property type="entry name" value="HTH_ARSR"/>
    <property type="match status" value="1"/>
</dbReference>
<dbReference type="InterPro" id="IPR036388">
    <property type="entry name" value="WH-like_DNA-bd_sf"/>
</dbReference>
<dbReference type="Pfam" id="PF01022">
    <property type="entry name" value="HTH_5"/>
    <property type="match status" value="1"/>
</dbReference>
<proteinExistence type="predicted"/>
<dbReference type="PROSITE" id="PS50987">
    <property type="entry name" value="HTH_ARSR_2"/>
    <property type="match status" value="1"/>
</dbReference>
<dbReference type="PANTHER" id="PTHR33154">
    <property type="entry name" value="TRANSCRIPTIONAL REGULATOR, ARSR FAMILY"/>
    <property type="match status" value="1"/>
</dbReference>
<dbReference type="PRINTS" id="PR00778">
    <property type="entry name" value="HTHARSR"/>
</dbReference>
<feature type="domain" description="HTH arsR-type" evidence="4">
    <location>
        <begin position="251"/>
        <end position="344"/>
    </location>
</feature>
<dbReference type="Gene3D" id="1.10.10.10">
    <property type="entry name" value="Winged helix-like DNA-binding domain superfamily/Winged helix DNA-binding domain"/>
    <property type="match status" value="1"/>
</dbReference>
<dbReference type="EMBL" id="CP146256">
    <property type="protein sequence ID" value="XAH73256.1"/>
    <property type="molecule type" value="Genomic_DNA"/>
</dbReference>
<organism evidence="5 6">
    <name type="scientific">Kineothrix sedimenti</name>
    <dbReference type="NCBI Taxonomy" id="3123317"/>
    <lineage>
        <taxon>Bacteria</taxon>
        <taxon>Bacillati</taxon>
        <taxon>Bacillota</taxon>
        <taxon>Clostridia</taxon>
        <taxon>Lachnospirales</taxon>
        <taxon>Lachnospiraceae</taxon>
        <taxon>Kineothrix</taxon>
    </lineage>
</organism>
<accession>A0ABZ3ESQ8</accession>
<dbReference type="SUPFAM" id="SSF46785">
    <property type="entry name" value="Winged helix' DNA-binding domain"/>
    <property type="match status" value="1"/>
</dbReference>
<keyword evidence="3" id="KW-0804">Transcription</keyword>
<sequence>MKIIYHESFEFIMALFALAQEQSIHSLIKSKPIDRTNNTFELMVKKTKKLTTPDLRKYINYFFDLDGIGYIIYNIIFNREQNAGLLCLDDFITSVGQLTSEEAYAFLISSNYNLDFSEFSVSQSRQILAKRLKEPTLSGKSRQQRIEEFYENPEKLNELKQTITSFYDRVYIKVKKEVDDFCQKGVTLYSKIYSEHPEAFYKHSLGGSDELSDEDYIHISFFTQLGIHDYQSKWQKKHCVILGIRNCDLQVNTNSLYQLSYFHKVLSDPKRMELIMHISKRPYFGKELAEKLHLAPSTTSYHLNMLMDLNLVITTRSNKKIYFSFNKEEYDRINSVFDKMLFIQ</sequence>
<protein>
    <submittedName>
        <fullName evidence="5">Winged helix-turn-helix domain-containing protein</fullName>
    </submittedName>
</protein>
<evidence type="ECO:0000259" key="4">
    <source>
        <dbReference type="PROSITE" id="PS50987"/>
    </source>
</evidence>
<dbReference type="Proteomes" id="UP001451571">
    <property type="component" value="Chromosome"/>
</dbReference>
<name>A0ABZ3ESQ8_9FIRM</name>
<keyword evidence="2" id="KW-0238">DNA-binding</keyword>
<evidence type="ECO:0000256" key="2">
    <source>
        <dbReference type="ARBA" id="ARBA00023125"/>
    </source>
</evidence>
<evidence type="ECO:0000313" key="5">
    <source>
        <dbReference type="EMBL" id="XAH73256.1"/>
    </source>
</evidence>
<keyword evidence="6" id="KW-1185">Reference proteome</keyword>